<feature type="compositionally biased region" description="Polar residues" evidence="1">
    <location>
        <begin position="161"/>
        <end position="174"/>
    </location>
</feature>
<evidence type="ECO:0000313" key="3">
    <source>
        <dbReference type="EMBL" id="KAK5966556.1"/>
    </source>
</evidence>
<name>A0AAN8IBE9_TRICO</name>
<keyword evidence="2" id="KW-0732">Signal</keyword>
<keyword evidence="4" id="KW-1185">Reference proteome</keyword>
<protein>
    <recommendedName>
        <fullName evidence="5">SCP domain-containing protein</fullName>
    </recommendedName>
</protein>
<accession>A0AAN8IBE9</accession>
<dbReference type="Gene3D" id="3.40.33.10">
    <property type="entry name" value="CAP"/>
    <property type="match status" value="1"/>
</dbReference>
<evidence type="ECO:0000313" key="4">
    <source>
        <dbReference type="Proteomes" id="UP001331761"/>
    </source>
</evidence>
<feature type="signal peptide" evidence="2">
    <location>
        <begin position="1"/>
        <end position="16"/>
    </location>
</feature>
<feature type="chain" id="PRO_5042817322" description="SCP domain-containing protein" evidence="2">
    <location>
        <begin position="17"/>
        <end position="222"/>
    </location>
</feature>
<evidence type="ECO:0000256" key="2">
    <source>
        <dbReference type="SAM" id="SignalP"/>
    </source>
</evidence>
<proteinExistence type="predicted"/>
<dbReference type="Proteomes" id="UP001331761">
    <property type="component" value="Unassembled WGS sequence"/>
</dbReference>
<organism evidence="3 4">
    <name type="scientific">Trichostrongylus colubriformis</name>
    <name type="common">Black scour worm</name>
    <dbReference type="NCBI Taxonomy" id="6319"/>
    <lineage>
        <taxon>Eukaryota</taxon>
        <taxon>Metazoa</taxon>
        <taxon>Ecdysozoa</taxon>
        <taxon>Nematoda</taxon>
        <taxon>Chromadorea</taxon>
        <taxon>Rhabditida</taxon>
        <taxon>Rhabditina</taxon>
        <taxon>Rhabditomorpha</taxon>
        <taxon>Strongyloidea</taxon>
        <taxon>Trichostrongylidae</taxon>
        <taxon>Trichostrongylus</taxon>
    </lineage>
</organism>
<evidence type="ECO:0000256" key="1">
    <source>
        <dbReference type="SAM" id="MobiDB-lite"/>
    </source>
</evidence>
<evidence type="ECO:0008006" key="5">
    <source>
        <dbReference type="Google" id="ProtNLM"/>
    </source>
</evidence>
<dbReference type="AlphaFoldDB" id="A0AAN8IBE9"/>
<dbReference type="InterPro" id="IPR035940">
    <property type="entry name" value="CAP_sf"/>
</dbReference>
<dbReference type="EMBL" id="WIXE01023396">
    <property type="protein sequence ID" value="KAK5966556.1"/>
    <property type="molecule type" value="Genomic_DNA"/>
</dbReference>
<dbReference type="SUPFAM" id="SSF55797">
    <property type="entry name" value="PR-1-like"/>
    <property type="match status" value="1"/>
</dbReference>
<feature type="region of interest" description="Disordered" evidence="1">
    <location>
        <begin position="161"/>
        <end position="222"/>
    </location>
</feature>
<comment type="caution">
    <text evidence="3">The sequence shown here is derived from an EMBL/GenBank/DDBJ whole genome shotgun (WGS) entry which is preliminary data.</text>
</comment>
<gene>
    <name evidence="3" type="ORF">GCK32_012180</name>
</gene>
<feature type="non-terminal residue" evidence="3">
    <location>
        <position position="222"/>
    </location>
</feature>
<reference evidence="3 4" key="1">
    <citation type="submission" date="2019-10" db="EMBL/GenBank/DDBJ databases">
        <title>Assembly and Annotation for the nematode Trichostrongylus colubriformis.</title>
        <authorList>
            <person name="Martin J."/>
        </authorList>
    </citation>
    <scope>NUCLEOTIDE SEQUENCE [LARGE SCALE GENOMIC DNA]</scope>
    <source>
        <strain evidence="3">G859</strain>
        <tissue evidence="3">Whole worm</tissue>
    </source>
</reference>
<sequence>MLFLALAGLLLHGGGAQHICAWSSPMNDVDRGLFLDILNTYRAYVARGEAYQLNGKLSGSNELFELKYDCQLELMAHMNTYSCNQTFHPPATSINYFMFVNEPHAWSKRDLIPMAASSWYQPVLDFWNKSDPRLESFVNIRLMPRRARFFHCRRQLMNHIGQQERTIQVRSPQKASLRGQPKHPTQLRSAQKEKLRGQPKTSTQLRSAQKAELRGQPKNSTQ</sequence>